<proteinExistence type="predicted"/>
<evidence type="ECO:0000313" key="3">
    <source>
        <dbReference type="Proteomes" id="UP001152795"/>
    </source>
</evidence>
<gene>
    <name evidence="2" type="ORF">PACLA_8A025648</name>
</gene>
<dbReference type="OrthoDB" id="10055784at2759"/>
<dbReference type="InterPro" id="IPR008042">
    <property type="entry name" value="Retrotrans_Pao"/>
</dbReference>
<feature type="region of interest" description="Disordered" evidence="1">
    <location>
        <begin position="362"/>
        <end position="384"/>
    </location>
</feature>
<accession>A0A6S7GN21</accession>
<sequence length="398" mass="45830">MGKPQEPVAKRTSLGWMAVRLVGKPRGDIHSYHVASAEPEQLDVAFKQFWDSESFGTKTTNLPHYSNDDQRALDILEHETRKLETGYEVLLLWKENEPQLQNNREVAQKRLEGLQRRFERDPEYEKDYRKAVSKDPYVLCCLGGSFRGRGLFEKHLRRWRRTVLLPDSQTKVAPKKALSVASLELQAALLGARLASYVKEAMTRHIDRVFFWTDSKCVIGWIRSTAVWYKPFVAHRVGEIQTLTDPKSCRHVPGRLNVSDCATRSRFDERSELIPVRWFTVPDFLYRGEDNWPKEMSVEELQQHEEIKPSKIFVAKSNPECVPVYADIDLERFSSLSKAQRVAALVHRFFNVCKGKKPESSVVTVQDSPTSSNPWKERKVSASDPNCCPLPPTWTKIT</sequence>
<name>A0A6S7GN21_PARCT</name>
<feature type="compositionally biased region" description="Polar residues" evidence="1">
    <location>
        <begin position="362"/>
        <end position="374"/>
    </location>
</feature>
<evidence type="ECO:0000256" key="1">
    <source>
        <dbReference type="SAM" id="MobiDB-lite"/>
    </source>
</evidence>
<dbReference type="AlphaFoldDB" id="A0A6S7GN21"/>
<organism evidence="2 3">
    <name type="scientific">Paramuricea clavata</name>
    <name type="common">Red gorgonian</name>
    <name type="synonym">Violescent sea-whip</name>
    <dbReference type="NCBI Taxonomy" id="317549"/>
    <lineage>
        <taxon>Eukaryota</taxon>
        <taxon>Metazoa</taxon>
        <taxon>Cnidaria</taxon>
        <taxon>Anthozoa</taxon>
        <taxon>Octocorallia</taxon>
        <taxon>Malacalcyonacea</taxon>
        <taxon>Plexauridae</taxon>
        <taxon>Paramuricea</taxon>
    </lineage>
</organism>
<evidence type="ECO:0000313" key="2">
    <source>
        <dbReference type="EMBL" id="CAB3994914.1"/>
    </source>
</evidence>
<dbReference type="PANTHER" id="PTHR47331:SF1">
    <property type="entry name" value="GAG-LIKE PROTEIN"/>
    <property type="match status" value="1"/>
</dbReference>
<dbReference type="EMBL" id="CACRXK020002564">
    <property type="protein sequence ID" value="CAB3994914.1"/>
    <property type="molecule type" value="Genomic_DNA"/>
</dbReference>
<dbReference type="PANTHER" id="PTHR47331">
    <property type="entry name" value="PHD-TYPE DOMAIN-CONTAINING PROTEIN"/>
    <property type="match status" value="1"/>
</dbReference>
<comment type="caution">
    <text evidence="2">The sequence shown here is derived from an EMBL/GenBank/DDBJ whole genome shotgun (WGS) entry which is preliminary data.</text>
</comment>
<protein>
    <submittedName>
        <fullName evidence="2">Uncharacterized protein</fullName>
    </submittedName>
</protein>
<dbReference type="Proteomes" id="UP001152795">
    <property type="component" value="Unassembled WGS sequence"/>
</dbReference>
<keyword evidence="3" id="KW-1185">Reference proteome</keyword>
<reference evidence="2" key="1">
    <citation type="submission" date="2020-04" db="EMBL/GenBank/DDBJ databases">
        <authorList>
            <person name="Alioto T."/>
            <person name="Alioto T."/>
            <person name="Gomez Garrido J."/>
        </authorList>
    </citation>
    <scope>NUCLEOTIDE SEQUENCE</scope>
    <source>
        <strain evidence="2">A484AB</strain>
    </source>
</reference>
<dbReference type="Pfam" id="PF05380">
    <property type="entry name" value="Peptidase_A17"/>
    <property type="match status" value="1"/>
</dbReference>